<dbReference type="EMBL" id="AAHOXC010000001">
    <property type="protein sequence ID" value="EBY7383030.1"/>
    <property type="molecule type" value="Genomic_DNA"/>
</dbReference>
<comment type="caution">
    <text evidence="11">The sequence shown here is derived from an EMBL/GenBank/DDBJ whole genome shotgun (WGS) entry which is preliminary data.</text>
</comment>
<organism evidence="11">
    <name type="scientific">Salmonella enterica subsp. enterica serovar Braenderup</name>
    <dbReference type="NCBI Taxonomy" id="149391"/>
    <lineage>
        <taxon>Bacteria</taxon>
        <taxon>Pseudomonadati</taxon>
        <taxon>Pseudomonadota</taxon>
        <taxon>Gammaproteobacteria</taxon>
        <taxon>Enterobacterales</taxon>
        <taxon>Enterobacteriaceae</taxon>
        <taxon>Salmonella</taxon>
    </lineage>
</organism>
<evidence type="ECO:0000313" key="5">
    <source>
        <dbReference type="EMBL" id="EBX3353406.1"/>
    </source>
</evidence>
<dbReference type="AlphaFoldDB" id="A0A3V7SQ39"/>
<evidence type="ECO:0000313" key="7">
    <source>
        <dbReference type="EMBL" id="EBY7625562.1"/>
    </source>
</evidence>
<protein>
    <submittedName>
        <fullName evidence="11">Uncharacterized protein</fullName>
    </submittedName>
</protein>
<evidence type="ECO:0000313" key="1">
    <source>
        <dbReference type="EMBL" id="EBU6913522.1"/>
    </source>
</evidence>
<dbReference type="Proteomes" id="UP000885308">
    <property type="component" value="Unassembled WGS sequence"/>
</dbReference>
<evidence type="ECO:0000313" key="6">
    <source>
        <dbReference type="EMBL" id="EBY7383030.1"/>
    </source>
</evidence>
<evidence type="ECO:0000313" key="11">
    <source>
        <dbReference type="EMBL" id="MID44769.1"/>
    </source>
</evidence>
<evidence type="ECO:0000313" key="3">
    <source>
        <dbReference type="EMBL" id="EBW4103276.1"/>
    </source>
</evidence>
<accession>A0A3V2FU03</accession>
<dbReference type="EMBL" id="AAKPQX010000001">
    <property type="protein sequence ID" value="ECU3481713.1"/>
    <property type="molecule type" value="Genomic_DNA"/>
</dbReference>
<gene>
    <name evidence="11" type="ORF">AIK92_07285</name>
    <name evidence="6" type="ORF">D6J51_00430</name>
    <name evidence="7" type="ORF">D6K67_03695</name>
    <name evidence="1" type="ORF">DKU10_02080</name>
    <name evidence="2" type="ORF">DOJ23_02180</name>
    <name evidence="4" type="ORF">DP829_04000</name>
    <name evidence="3" type="ORF">DPJ44_03900</name>
    <name evidence="5" type="ORF">DPS10_00645</name>
    <name evidence="8" type="ORF">DQQ63_18900</name>
    <name evidence="9" type="ORF">DY868_03130</name>
    <name evidence="10" type="ORF">G0D76_04155</name>
</gene>
<evidence type="ECO:0000313" key="10">
    <source>
        <dbReference type="EMBL" id="HAC6914413.1"/>
    </source>
</evidence>
<reference evidence="11" key="2">
    <citation type="submission" date="2018-06" db="EMBL/GenBank/DDBJ databases">
        <authorList>
            <consortium name="GenomeTrakr network: Whole genome sequencing for foodborne pathogen traceback"/>
        </authorList>
    </citation>
    <scope>NUCLEOTIDE SEQUENCE [LARGE SCALE GENOMIC DNA]</scope>
    <source>
        <strain evidence="11">FDA00007829</strain>
        <strain evidence="8">FSIS11810940</strain>
        <strain evidence="9">FSIS11812815</strain>
    </source>
</reference>
<name>A0A3V7SQ39_SALET</name>
<dbReference type="EMBL" id="RSGD01000004">
    <property type="protein sequence ID" value="MID44769.1"/>
    <property type="molecule type" value="Genomic_DNA"/>
</dbReference>
<dbReference type="EMBL" id="DAAMJL010000001">
    <property type="protein sequence ID" value="HAC6914413.1"/>
    <property type="molecule type" value="Genomic_DNA"/>
</dbReference>
<reference evidence="10" key="1">
    <citation type="journal article" date="2018" name="Genome Biol.">
        <title>SKESA: strategic k-mer extension for scrupulous assemblies.</title>
        <authorList>
            <person name="Souvorov A."/>
            <person name="Agarwala R."/>
            <person name="Lipman D.J."/>
        </authorList>
    </citation>
    <scope>NUCLEOTIDE SEQUENCE</scope>
    <source>
        <strain evidence="10">14-0315</strain>
    </source>
</reference>
<evidence type="ECO:0000313" key="2">
    <source>
        <dbReference type="EMBL" id="EBV3760354.1"/>
    </source>
</evidence>
<proteinExistence type="predicted"/>
<dbReference type="EMBL" id="AAHIGD010000001">
    <property type="protein sequence ID" value="EBW4103276.1"/>
    <property type="molecule type" value="Genomic_DNA"/>
</dbReference>
<dbReference type="EMBL" id="AAKLND010000028">
    <property type="protein sequence ID" value="ECT0412072.1"/>
    <property type="molecule type" value="Genomic_DNA"/>
</dbReference>
<evidence type="ECO:0000313" key="9">
    <source>
        <dbReference type="EMBL" id="ECU3481713.1"/>
    </source>
</evidence>
<accession>A0A6C8XFT5</accession>
<sequence length="61" mass="6642">MHHLTMAVGKGIAFFFKVTKAIQQFTHDISPASINFPPSCRFGVKPLPDGRPTGAYVVIVV</sequence>
<dbReference type="EMBL" id="AAHPAD010000002">
    <property type="protein sequence ID" value="EBY7625562.1"/>
    <property type="molecule type" value="Genomic_DNA"/>
</dbReference>
<dbReference type="EMBL" id="AAHCWL010000001">
    <property type="protein sequence ID" value="EBU6913522.1"/>
    <property type="molecule type" value="Genomic_DNA"/>
</dbReference>
<evidence type="ECO:0000313" key="4">
    <source>
        <dbReference type="EMBL" id="EBW6731020.1"/>
    </source>
</evidence>
<dbReference type="EMBL" id="AAHFAS010000003">
    <property type="protein sequence ID" value="EBV3760354.1"/>
    <property type="molecule type" value="Genomic_DNA"/>
</dbReference>
<reference evidence="2" key="3">
    <citation type="submission" date="2018-06" db="EMBL/GenBank/DDBJ databases">
        <authorList>
            <person name="Ashton P.M."/>
            <person name="Dallman T."/>
            <person name="Nair S."/>
            <person name="De Pinna E."/>
            <person name="Peters T."/>
            <person name="Grant K."/>
        </authorList>
    </citation>
    <scope>NUCLEOTIDE SEQUENCE</scope>
    <source>
        <strain evidence="2">105336</strain>
        <strain evidence="5">205626</strain>
        <strain evidence="4">271067</strain>
        <strain evidence="3">300664</strain>
        <strain evidence="7">329132</strain>
        <strain evidence="6">394884</strain>
        <strain evidence="1">443566</strain>
    </source>
</reference>
<reference evidence="10" key="4">
    <citation type="submission" date="2018-07" db="EMBL/GenBank/DDBJ databases">
        <authorList>
            <consortium name="NCBI Pathogen Detection Project"/>
        </authorList>
    </citation>
    <scope>NUCLEOTIDE SEQUENCE</scope>
    <source>
        <strain evidence="10">14-0315</strain>
    </source>
</reference>
<accession>A0A3V7SQ39</accession>
<dbReference type="EMBL" id="AAHKXZ010000001">
    <property type="protein sequence ID" value="EBX3353406.1"/>
    <property type="molecule type" value="Genomic_DNA"/>
</dbReference>
<dbReference type="EMBL" id="AAHIXO010000002">
    <property type="protein sequence ID" value="EBW6731020.1"/>
    <property type="molecule type" value="Genomic_DNA"/>
</dbReference>
<evidence type="ECO:0000313" key="8">
    <source>
        <dbReference type="EMBL" id="ECT0412072.1"/>
    </source>
</evidence>